<protein>
    <submittedName>
        <fullName evidence="2">Uncharacterized protein</fullName>
    </submittedName>
</protein>
<keyword evidence="3" id="KW-1185">Reference proteome</keyword>
<dbReference type="EMBL" id="JAHRIQ010095825">
    <property type="protein sequence ID" value="MEQ2252801.1"/>
    <property type="molecule type" value="Genomic_DNA"/>
</dbReference>
<gene>
    <name evidence="2" type="ORF">ILYODFUR_025587</name>
</gene>
<reference evidence="2 3" key="1">
    <citation type="submission" date="2021-06" db="EMBL/GenBank/DDBJ databases">
        <authorList>
            <person name="Palmer J.M."/>
        </authorList>
    </citation>
    <scope>NUCLEOTIDE SEQUENCE [LARGE SCALE GENOMIC DNA]</scope>
    <source>
        <strain evidence="3">if_2019</strain>
        <tissue evidence="2">Muscle</tissue>
    </source>
</reference>
<feature type="compositionally biased region" description="Polar residues" evidence="1">
    <location>
        <begin position="1"/>
        <end position="13"/>
    </location>
</feature>
<evidence type="ECO:0000313" key="3">
    <source>
        <dbReference type="Proteomes" id="UP001482620"/>
    </source>
</evidence>
<dbReference type="Proteomes" id="UP001482620">
    <property type="component" value="Unassembled WGS sequence"/>
</dbReference>
<proteinExistence type="predicted"/>
<name>A0ABV0V8N7_9TELE</name>
<accession>A0ABV0V8N7</accession>
<evidence type="ECO:0000313" key="2">
    <source>
        <dbReference type="EMBL" id="MEQ2252801.1"/>
    </source>
</evidence>
<comment type="caution">
    <text evidence="2">The sequence shown here is derived from an EMBL/GenBank/DDBJ whole genome shotgun (WGS) entry which is preliminary data.</text>
</comment>
<evidence type="ECO:0000256" key="1">
    <source>
        <dbReference type="SAM" id="MobiDB-lite"/>
    </source>
</evidence>
<sequence>MSSHATYGLSRVNSRQETENKQILPDPDTQQNWKERHTAHANVCRHNSTNWIQSDYLTFLLRPPEAALIEADFPHGLQKEAGTTSYTFLRVRPGSESYPSKNRMCLCHGSAGPAKALSHSYGG</sequence>
<organism evidence="2 3">
    <name type="scientific">Ilyodon furcidens</name>
    <name type="common">goldbreast splitfin</name>
    <dbReference type="NCBI Taxonomy" id="33524"/>
    <lineage>
        <taxon>Eukaryota</taxon>
        <taxon>Metazoa</taxon>
        <taxon>Chordata</taxon>
        <taxon>Craniata</taxon>
        <taxon>Vertebrata</taxon>
        <taxon>Euteleostomi</taxon>
        <taxon>Actinopterygii</taxon>
        <taxon>Neopterygii</taxon>
        <taxon>Teleostei</taxon>
        <taxon>Neoteleostei</taxon>
        <taxon>Acanthomorphata</taxon>
        <taxon>Ovalentaria</taxon>
        <taxon>Atherinomorphae</taxon>
        <taxon>Cyprinodontiformes</taxon>
        <taxon>Goodeidae</taxon>
        <taxon>Ilyodon</taxon>
    </lineage>
</organism>
<feature type="region of interest" description="Disordered" evidence="1">
    <location>
        <begin position="1"/>
        <end position="30"/>
    </location>
</feature>